<protein>
    <submittedName>
        <fullName evidence="2">Uncharacterized protein</fullName>
    </submittedName>
</protein>
<feature type="region of interest" description="Disordered" evidence="1">
    <location>
        <begin position="900"/>
        <end position="987"/>
    </location>
</feature>
<accession>A0A9P8UZN8</accession>
<feature type="compositionally biased region" description="Polar residues" evidence="1">
    <location>
        <begin position="742"/>
        <end position="752"/>
    </location>
</feature>
<keyword evidence="3" id="KW-1185">Reference proteome</keyword>
<dbReference type="EMBL" id="JAGPXC010000001">
    <property type="protein sequence ID" value="KAH6661332.1"/>
    <property type="molecule type" value="Genomic_DNA"/>
</dbReference>
<evidence type="ECO:0000313" key="3">
    <source>
        <dbReference type="Proteomes" id="UP000758603"/>
    </source>
</evidence>
<dbReference type="Proteomes" id="UP000758603">
    <property type="component" value="Unassembled WGS sequence"/>
</dbReference>
<feature type="compositionally biased region" description="Polar residues" evidence="1">
    <location>
        <begin position="965"/>
        <end position="975"/>
    </location>
</feature>
<dbReference type="GeneID" id="70135457"/>
<feature type="compositionally biased region" description="Basic and acidic residues" evidence="1">
    <location>
        <begin position="338"/>
        <end position="354"/>
    </location>
</feature>
<feature type="region of interest" description="Disordered" evidence="1">
    <location>
        <begin position="279"/>
        <end position="308"/>
    </location>
</feature>
<evidence type="ECO:0000256" key="1">
    <source>
        <dbReference type="SAM" id="MobiDB-lite"/>
    </source>
</evidence>
<proteinExistence type="predicted"/>
<organism evidence="2 3">
    <name type="scientific">Truncatella angustata</name>
    <dbReference type="NCBI Taxonomy" id="152316"/>
    <lineage>
        <taxon>Eukaryota</taxon>
        <taxon>Fungi</taxon>
        <taxon>Dikarya</taxon>
        <taxon>Ascomycota</taxon>
        <taxon>Pezizomycotina</taxon>
        <taxon>Sordariomycetes</taxon>
        <taxon>Xylariomycetidae</taxon>
        <taxon>Amphisphaeriales</taxon>
        <taxon>Sporocadaceae</taxon>
        <taxon>Truncatella</taxon>
    </lineage>
</organism>
<reference evidence="2" key="1">
    <citation type="journal article" date="2021" name="Nat. Commun.">
        <title>Genetic determinants of endophytism in the Arabidopsis root mycobiome.</title>
        <authorList>
            <person name="Mesny F."/>
            <person name="Miyauchi S."/>
            <person name="Thiergart T."/>
            <person name="Pickel B."/>
            <person name="Atanasova L."/>
            <person name="Karlsson M."/>
            <person name="Huettel B."/>
            <person name="Barry K.W."/>
            <person name="Haridas S."/>
            <person name="Chen C."/>
            <person name="Bauer D."/>
            <person name="Andreopoulos W."/>
            <person name="Pangilinan J."/>
            <person name="LaButti K."/>
            <person name="Riley R."/>
            <person name="Lipzen A."/>
            <person name="Clum A."/>
            <person name="Drula E."/>
            <person name="Henrissat B."/>
            <person name="Kohler A."/>
            <person name="Grigoriev I.V."/>
            <person name="Martin F.M."/>
            <person name="Hacquard S."/>
        </authorList>
    </citation>
    <scope>NUCLEOTIDE SEQUENCE</scope>
    <source>
        <strain evidence="2">MPI-SDFR-AT-0073</strain>
    </source>
</reference>
<feature type="compositionally biased region" description="Polar residues" evidence="1">
    <location>
        <begin position="721"/>
        <end position="733"/>
    </location>
</feature>
<name>A0A9P8UZN8_9PEZI</name>
<feature type="region of interest" description="Disordered" evidence="1">
    <location>
        <begin position="511"/>
        <end position="540"/>
    </location>
</feature>
<dbReference type="RefSeq" id="XP_045965463.1">
    <property type="nucleotide sequence ID" value="XM_046106566.1"/>
</dbReference>
<dbReference type="OrthoDB" id="4590776at2759"/>
<feature type="region of interest" description="Disordered" evidence="1">
    <location>
        <begin position="570"/>
        <end position="601"/>
    </location>
</feature>
<sequence length="987" mass="109605">MAPIQQTFSLIPELPSALNGGEQAGKLSRPPMTTKQAKKAYKAKNNGPKLSKAEQRRIELMEQDRIRREFEKERNQARARAARDKRKEKEEKENADKKKKGLPLVNVHPSQDTLARFVRKPMTPVPEQAKNGETKEPQAPSGEPRNQESIPVLVARPEAYNSEGTLSAGDETERPAKRQRVGKSPNLQEVLGPVPHNMFTPKAQKPEAEIELRTDKLPVISAVVSQREPAQKTSRFVPDDATIEELVNHQIFSESFSADDGLFDDIDIEAIKVKPTVDDAAQRTKLDGPPPRPPDCSPVIGKQNVKTQNRKEEYRNYKEINSGRMDCHSVSNATPRQRVGDPKSRGINEPRQDPLHTTNQEKSTVERITTHQILPDHSKQSEELVDGPLQTLANTKSPSGYGAPKQSRRLLIVAEQDDRKPVREMTSNECGQVRSHIVAQKVVMKAQAEKQPQEKPLKPILAKQRVAFSKPDSFRSPKTPIMGPPPVPPKFKTFLSTSGIIASGKFRFLPQKSPSSVSRDEQNQCTTSHESTLSAPPPSTQSFLFNNLDDLFPSPSQEVAEIFERPLGARHGISTRPKTAPPPPRFMPPACERPKTANNLSRHITSRSLSRDSGITTTAKCQETSLARTTSAKVVQYQAPSAPINDFMSLLSTQDVSLSSEDLMELGDGACSPTKIPEAGNSPTFQDDSLISLHCTSNIHLNHGYDDLQTPCGKQHNTMNIGTTPAASKTDAPTTEDRVLGSNYQPQHSSGLPETPSGAYPRVKKASRNGTPVAMEQAHKASRCQEDAEPNSSFMDDEIAELLDMDLEKEAVAGQKNTEAIRSANDQQTPVGTRPSPKPFFTSSGTKEKVYLAIEKTKHTAWRDLDAQRQAQQDLDILLKQEDEKQERVLLTKMLEEEEEIIETSQPDPPRRNGNFLQGLPRKEAGNIIPQSQRSKTSTPPARRRSQPQSSFEKMLQMLDKSKNDQNVICASQESDYGWDDDDMIDV</sequence>
<feature type="region of interest" description="Disordered" evidence="1">
    <location>
        <begin position="721"/>
        <end position="771"/>
    </location>
</feature>
<feature type="region of interest" description="Disordered" evidence="1">
    <location>
        <begin position="1"/>
        <end position="200"/>
    </location>
</feature>
<feature type="compositionally biased region" description="Polar residues" evidence="1">
    <location>
        <begin position="929"/>
        <end position="940"/>
    </location>
</feature>
<gene>
    <name evidence="2" type="ORF">BKA67DRAFT_654452</name>
</gene>
<comment type="caution">
    <text evidence="2">The sequence shown here is derived from an EMBL/GenBank/DDBJ whole genome shotgun (WGS) entry which is preliminary data.</text>
</comment>
<evidence type="ECO:0000313" key="2">
    <source>
        <dbReference type="EMBL" id="KAH6661332.1"/>
    </source>
</evidence>
<feature type="compositionally biased region" description="Acidic residues" evidence="1">
    <location>
        <begin position="977"/>
        <end position="987"/>
    </location>
</feature>
<feature type="compositionally biased region" description="Polar residues" evidence="1">
    <location>
        <begin position="512"/>
        <end position="540"/>
    </location>
</feature>
<feature type="region of interest" description="Disordered" evidence="1">
    <location>
        <begin position="325"/>
        <end position="366"/>
    </location>
</feature>
<feature type="compositionally biased region" description="Basic and acidic residues" evidence="1">
    <location>
        <begin position="51"/>
        <end position="96"/>
    </location>
</feature>
<dbReference type="AlphaFoldDB" id="A0A9P8UZN8"/>